<dbReference type="GO" id="GO:0004803">
    <property type="term" value="F:transposase activity"/>
    <property type="evidence" value="ECO:0007669"/>
    <property type="project" value="InterPro"/>
</dbReference>
<feature type="domain" description="Transposase IS110-like N-terminal" evidence="1">
    <location>
        <begin position="9"/>
        <end position="157"/>
    </location>
</feature>
<organism evidence="3 4">
    <name type="scientific">Frankia torreyi</name>
    <dbReference type="NCBI Taxonomy" id="1856"/>
    <lineage>
        <taxon>Bacteria</taxon>
        <taxon>Bacillati</taxon>
        <taxon>Actinomycetota</taxon>
        <taxon>Actinomycetes</taxon>
        <taxon>Frankiales</taxon>
        <taxon>Frankiaceae</taxon>
        <taxon>Frankia</taxon>
    </lineage>
</organism>
<dbReference type="RefSeq" id="WP_044887103.1">
    <property type="nucleotide sequence ID" value="NZ_JYFN01000044.1"/>
</dbReference>
<feature type="domain" description="Transposase IS116/IS110/IS902 C-terminal" evidence="2">
    <location>
        <begin position="255"/>
        <end position="335"/>
    </location>
</feature>
<evidence type="ECO:0000313" key="4">
    <source>
        <dbReference type="Proteomes" id="UP000032545"/>
    </source>
</evidence>
<dbReference type="GO" id="GO:0003677">
    <property type="term" value="F:DNA binding"/>
    <property type="evidence" value="ECO:0007669"/>
    <property type="project" value="InterPro"/>
</dbReference>
<protein>
    <submittedName>
        <fullName evidence="3">Transposase</fullName>
    </submittedName>
</protein>
<dbReference type="OrthoDB" id="9815354at2"/>
<reference evidence="4" key="1">
    <citation type="submission" date="2015-02" db="EMBL/GenBank/DDBJ databases">
        <title>Draft Genome of Frankia sp. CpI1-S.</title>
        <authorList>
            <person name="Oshone R.T."/>
            <person name="Ngom M."/>
            <person name="Ghodhbane-Gtari F."/>
            <person name="Gtari M."/>
            <person name="Morris K."/>
            <person name="Thomas K."/>
            <person name="Sen A."/>
            <person name="Tisa L.S."/>
        </authorList>
    </citation>
    <scope>NUCLEOTIDE SEQUENCE [LARGE SCALE GENOMIC DNA]</scope>
    <source>
        <strain evidence="4">CpI1-S</strain>
    </source>
</reference>
<evidence type="ECO:0000313" key="3">
    <source>
        <dbReference type="EMBL" id="KJE21079.1"/>
    </source>
</evidence>
<proteinExistence type="predicted"/>
<dbReference type="PANTHER" id="PTHR33055">
    <property type="entry name" value="TRANSPOSASE FOR INSERTION SEQUENCE ELEMENT IS1111A"/>
    <property type="match status" value="1"/>
</dbReference>
<dbReference type="Proteomes" id="UP000032545">
    <property type="component" value="Unassembled WGS sequence"/>
</dbReference>
<dbReference type="InterPro" id="IPR002525">
    <property type="entry name" value="Transp_IS110-like_N"/>
</dbReference>
<dbReference type="InterPro" id="IPR003346">
    <property type="entry name" value="Transposase_20"/>
</dbReference>
<name>A0A0D8BAU1_9ACTN</name>
<dbReference type="NCBIfam" id="NF033542">
    <property type="entry name" value="transpos_IS110"/>
    <property type="match status" value="1"/>
</dbReference>
<dbReference type="EMBL" id="JYFN01000044">
    <property type="protein sequence ID" value="KJE21079.1"/>
    <property type="molecule type" value="Genomic_DNA"/>
</dbReference>
<comment type="caution">
    <text evidence="3">The sequence shown here is derived from an EMBL/GenBank/DDBJ whole genome shotgun (WGS) entry which is preliminary data.</text>
</comment>
<dbReference type="Pfam" id="PF02371">
    <property type="entry name" value="Transposase_20"/>
    <property type="match status" value="1"/>
</dbReference>
<dbReference type="InterPro" id="IPR047650">
    <property type="entry name" value="Transpos_IS110"/>
</dbReference>
<keyword evidence="4" id="KW-1185">Reference proteome</keyword>
<dbReference type="GO" id="GO:0006313">
    <property type="term" value="P:DNA transposition"/>
    <property type="evidence" value="ECO:0007669"/>
    <property type="project" value="InterPro"/>
</dbReference>
<evidence type="ECO:0000259" key="1">
    <source>
        <dbReference type="Pfam" id="PF01548"/>
    </source>
</evidence>
<reference evidence="3 4" key="2">
    <citation type="journal article" date="2016" name="Genome Announc.">
        <title>Permanent Draft Genome Sequences for Two Variants of Frankia sp. Strain CpI1, the First Frankia Strain Isolated from Root Nodules of Comptonia peregrina.</title>
        <authorList>
            <person name="Oshone R."/>
            <person name="Hurst S.G.IV."/>
            <person name="Abebe-Akele F."/>
            <person name="Simpson S."/>
            <person name="Morris K."/>
            <person name="Thomas W.K."/>
            <person name="Tisa L.S."/>
        </authorList>
    </citation>
    <scope>NUCLEOTIDE SEQUENCE [LARGE SCALE GENOMIC DNA]</scope>
    <source>
        <strain evidence="4">CpI1-S</strain>
    </source>
</reference>
<dbReference type="PATRIC" id="fig|1502723.3.peg.4530"/>
<sequence length="422" mass="46665">MEAQVARCAGLDVHKDEIVACVRMAEAPGGPVQVQLHTFGATTRELLALRDWLTGLGVTRVGMESTGVYWRPVFHILEDVIGECWLLNARHMHNVPGRKTDAADAQWIAELVEYGLVRPSFVPPQPIRELRDLTRYRKAQIEERTREVQRLDKFLQDAGIKLSSVSSSILTVSGRAILESMIAGTTDPEVLSELARGRLRAKIPALREALNGFFTGHHGLIIGEILAKLDYLDEAIDRLSTEIDRVIAPFEAKVALLDTIPGVDRRTAECLLAEIGPDMSVFPTAGHLASWAGRCPGQHESAGRSKGGKTRKGSTWLRLHLHEAARAASRTKGTYLCAQYRRIKANRGASKARVAVDHSILVAVWHMLSRGEPYQDLGADYFARRRDPDRHAQRLAAQMNSLGYDVVFTKRPTPPTSPARAA</sequence>
<dbReference type="PANTHER" id="PTHR33055:SF15">
    <property type="entry name" value="TRANSPOSASE-RELATED"/>
    <property type="match status" value="1"/>
</dbReference>
<evidence type="ECO:0000259" key="2">
    <source>
        <dbReference type="Pfam" id="PF02371"/>
    </source>
</evidence>
<dbReference type="Pfam" id="PF01548">
    <property type="entry name" value="DEDD_Tnp_IS110"/>
    <property type="match status" value="1"/>
</dbReference>
<gene>
    <name evidence="3" type="ORF">FF36_04584</name>
</gene>
<dbReference type="AlphaFoldDB" id="A0A0D8BAU1"/>
<accession>A0A0D8BAU1</accession>